<dbReference type="Gene3D" id="3.10.129.10">
    <property type="entry name" value="Hotdog Thioesterase"/>
    <property type="match status" value="2"/>
</dbReference>
<dbReference type="GO" id="GO:0006637">
    <property type="term" value="P:acyl-CoA metabolic process"/>
    <property type="evidence" value="ECO:0007669"/>
    <property type="project" value="TreeGrafter"/>
</dbReference>
<accession>A0A4P2VD34</accession>
<organism evidence="3 4">
    <name type="scientific">Conexivisphaera calida</name>
    <dbReference type="NCBI Taxonomy" id="1874277"/>
    <lineage>
        <taxon>Archaea</taxon>
        <taxon>Nitrososphaerota</taxon>
        <taxon>Conexivisphaeria</taxon>
        <taxon>Conexivisphaerales</taxon>
        <taxon>Conexivisphaeraceae</taxon>
        <taxon>Conexivisphaera</taxon>
    </lineage>
</organism>
<dbReference type="CDD" id="cd03442">
    <property type="entry name" value="BFIT_BACH"/>
    <property type="match status" value="2"/>
</dbReference>
<dbReference type="PANTHER" id="PTHR11049:SF16">
    <property type="entry name" value="PROTEIN VDLD"/>
    <property type="match status" value="1"/>
</dbReference>
<evidence type="ECO:0000259" key="2">
    <source>
        <dbReference type="PROSITE" id="PS51770"/>
    </source>
</evidence>
<protein>
    <submittedName>
        <fullName evidence="3">Acyl-CoA thioesterase</fullName>
    </submittedName>
</protein>
<feature type="domain" description="HotDog ACOT-type" evidence="2">
    <location>
        <begin position="4"/>
        <end position="114"/>
    </location>
</feature>
<dbReference type="InterPro" id="IPR029069">
    <property type="entry name" value="HotDog_dom_sf"/>
</dbReference>
<evidence type="ECO:0000313" key="3">
    <source>
        <dbReference type="EMBL" id="BBE42546.1"/>
    </source>
</evidence>
<dbReference type="RefSeq" id="WP_174448764.1">
    <property type="nucleotide sequence ID" value="NZ_AP018732.1"/>
</dbReference>
<gene>
    <name evidence="3" type="ORF">NAS2_1157</name>
</gene>
<dbReference type="KEGG" id="ccai:NAS2_1157"/>
<dbReference type="SUPFAM" id="SSF54637">
    <property type="entry name" value="Thioesterase/thiol ester dehydrase-isomerase"/>
    <property type="match status" value="2"/>
</dbReference>
<dbReference type="InterPro" id="IPR006683">
    <property type="entry name" value="Thioestr_dom"/>
</dbReference>
<dbReference type="OrthoDB" id="15030at2157"/>
<dbReference type="GO" id="GO:0052816">
    <property type="term" value="F:long-chain fatty acyl-CoA hydrolase activity"/>
    <property type="evidence" value="ECO:0007669"/>
    <property type="project" value="TreeGrafter"/>
</dbReference>
<proteinExistence type="predicted"/>
<evidence type="ECO:0000313" key="4">
    <source>
        <dbReference type="Proteomes" id="UP000509448"/>
    </source>
</evidence>
<dbReference type="AlphaFoldDB" id="A0A4P2VD34"/>
<dbReference type="EMBL" id="AP018732">
    <property type="protein sequence ID" value="BBE42546.1"/>
    <property type="molecule type" value="Genomic_DNA"/>
</dbReference>
<dbReference type="GeneID" id="55584967"/>
<dbReference type="InterPro" id="IPR033120">
    <property type="entry name" value="HOTDOG_ACOT"/>
</dbReference>
<dbReference type="Proteomes" id="UP000509448">
    <property type="component" value="Chromosome"/>
</dbReference>
<keyword evidence="4" id="KW-1185">Reference proteome</keyword>
<dbReference type="Pfam" id="PF03061">
    <property type="entry name" value="4HBT"/>
    <property type="match status" value="2"/>
</dbReference>
<name>A0A4P2VD34_9ARCH</name>
<dbReference type="PROSITE" id="PS51770">
    <property type="entry name" value="HOTDOG_ACOT"/>
    <property type="match status" value="2"/>
</dbReference>
<keyword evidence="1" id="KW-0378">Hydrolase</keyword>
<dbReference type="InterPro" id="IPR040170">
    <property type="entry name" value="Cytosol_ACT"/>
</dbReference>
<reference evidence="3 4" key="1">
    <citation type="journal article" date="2019" name="ISME J.">
        <title>Isolation and characterization of a thermophilic sulfur- and iron-reducing thaumarchaeote from a terrestrial acidic hot spring.</title>
        <authorList>
            <person name="Kato S."/>
            <person name="Itoh T."/>
            <person name="Yuki M."/>
            <person name="Nagamori M."/>
            <person name="Ohnishi M."/>
            <person name="Uematsu K."/>
            <person name="Suzuki K."/>
            <person name="Takashina T."/>
            <person name="Ohkuma M."/>
        </authorList>
    </citation>
    <scope>NUCLEOTIDE SEQUENCE [LARGE SCALE GENOMIC DNA]</scope>
    <source>
        <strain evidence="3 4">NAS-02</strain>
    </source>
</reference>
<evidence type="ECO:0000256" key="1">
    <source>
        <dbReference type="ARBA" id="ARBA00022801"/>
    </source>
</evidence>
<feature type="domain" description="HotDog ACOT-type" evidence="2">
    <location>
        <begin position="156"/>
        <end position="266"/>
    </location>
</feature>
<sequence length="323" mass="35463">MRISDTMIELVRLVAPHNSNPVGFLYGGYMLNWLVDAGTIAAMDTAKADLVLGFLDRMHFVSPVKIGDILVYRAWAVNAGKSSLTVLVESYVKEPEEVRLATVGRLIYVRVGKDGRPEPLGVEIERGDGWEASLHDAFSAWRRSVEPALRGEGFVHDLPPLSALMSMPEDATSTGTMYGGRLLYYLDQFNAIAAFNFSPKIYVTANVNATAFRRPIFIGDIVEVRAGVTYVGTSSLEVTFDVHARGRAGERHVAEGRSTFVSVGEDGRPTPIGAKQFGDEEARRRKEEELKEARALKALKPKNLDLRRPAIVDALAPADARTS</sequence>
<dbReference type="PANTHER" id="PTHR11049">
    <property type="entry name" value="ACYL COENZYME A THIOESTER HYDROLASE"/>
    <property type="match status" value="1"/>
</dbReference>
<dbReference type="GO" id="GO:0005829">
    <property type="term" value="C:cytosol"/>
    <property type="evidence" value="ECO:0007669"/>
    <property type="project" value="TreeGrafter"/>
</dbReference>